<feature type="signal peptide" evidence="8">
    <location>
        <begin position="1"/>
        <end position="23"/>
    </location>
</feature>
<keyword evidence="7" id="KW-0812">Transmembrane</keyword>
<accession>A0ABQ6MN42</accession>
<evidence type="ECO:0000256" key="2">
    <source>
        <dbReference type="ARBA" id="ARBA00022516"/>
    </source>
</evidence>
<dbReference type="InterPro" id="IPR002123">
    <property type="entry name" value="Plipid/glycerol_acylTrfase"/>
</dbReference>
<sequence length="260" mass="27984">MRASFLAAALPAIWSILLSSAAAFAPPLESPLRLSLASSPPRPAPRLPSRLSARSPPPPTPPTPPSPSDSARSLFLSSSPSPLYTWSSGLSLNLYGFYYAFVAISNGLWWYAAVKACQLLYLLSRALPPRLRADRGRRLPVLLSSLWGRATLLLTCSSPLVTNRAASLAALPPGAACMFVANHCSWMDIPYASAAVAPRNYKTLAKRELLRVPILGAAIAAGGNVVVDRTSRRSQIETYKRGLEWLRGGVDLFAFPEGTR</sequence>
<evidence type="ECO:0000256" key="6">
    <source>
        <dbReference type="SAM" id="MobiDB-lite"/>
    </source>
</evidence>
<protein>
    <recommendedName>
        <fullName evidence="9">Phospholipid/glycerol acyltransferase domain-containing protein</fullName>
    </recommendedName>
</protein>
<keyword evidence="11" id="KW-1185">Reference proteome</keyword>
<evidence type="ECO:0000256" key="4">
    <source>
        <dbReference type="ARBA" id="ARBA00023098"/>
    </source>
</evidence>
<evidence type="ECO:0000256" key="8">
    <source>
        <dbReference type="SAM" id="SignalP"/>
    </source>
</evidence>
<evidence type="ECO:0000313" key="11">
    <source>
        <dbReference type="Proteomes" id="UP001165060"/>
    </source>
</evidence>
<feature type="region of interest" description="Disordered" evidence="6">
    <location>
        <begin position="36"/>
        <end position="73"/>
    </location>
</feature>
<evidence type="ECO:0000256" key="7">
    <source>
        <dbReference type="SAM" id="Phobius"/>
    </source>
</evidence>
<proteinExistence type="predicted"/>
<organism evidence="10 11">
    <name type="scientific">Tetraparma gracilis</name>
    <dbReference type="NCBI Taxonomy" id="2962635"/>
    <lineage>
        <taxon>Eukaryota</taxon>
        <taxon>Sar</taxon>
        <taxon>Stramenopiles</taxon>
        <taxon>Ochrophyta</taxon>
        <taxon>Bolidophyceae</taxon>
        <taxon>Parmales</taxon>
        <taxon>Triparmaceae</taxon>
        <taxon>Tetraparma</taxon>
    </lineage>
</organism>
<name>A0ABQ6MN42_9STRA</name>
<keyword evidence="5" id="KW-0012">Acyltransferase</keyword>
<evidence type="ECO:0000259" key="9">
    <source>
        <dbReference type="SMART" id="SM00563"/>
    </source>
</evidence>
<keyword evidence="4" id="KW-0443">Lipid metabolism</keyword>
<keyword evidence="2" id="KW-0444">Lipid biosynthesis</keyword>
<dbReference type="SMART" id="SM00563">
    <property type="entry name" value="PlsC"/>
    <property type="match status" value="1"/>
</dbReference>
<keyword evidence="7" id="KW-1133">Transmembrane helix</keyword>
<comment type="pathway">
    <text evidence="1">Lipid metabolism.</text>
</comment>
<dbReference type="CDD" id="cd07989">
    <property type="entry name" value="LPLAT_AGPAT-like"/>
    <property type="match status" value="1"/>
</dbReference>
<feature type="compositionally biased region" description="Pro residues" evidence="6">
    <location>
        <begin position="55"/>
        <end position="67"/>
    </location>
</feature>
<keyword evidence="7" id="KW-0472">Membrane</keyword>
<reference evidence="10 11" key="1">
    <citation type="journal article" date="2023" name="Commun. Biol.">
        <title>Genome analysis of Parmales, the sister group of diatoms, reveals the evolutionary specialization of diatoms from phago-mixotrophs to photoautotrophs.</title>
        <authorList>
            <person name="Ban H."/>
            <person name="Sato S."/>
            <person name="Yoshikawa S."/>
            <person name="Yamada K."/>
            <person name="Nakamura Y."/>
            <person name="Ichinomiya M."/>
            <person name="Sato N."/>
            <person name="Blanc-Mathieu R."/>
            <person name="Endo H."/>
            <person name="Kuwata A."/>
            <person name="Ogata H."/>
        </authorList>
    </citation>
    <scope>NUCLEOTIDE SEQUENCE [LARGE SCALE GENOMIC DNA]</scope>
</reference>
<dbReference type="SUPFAM" id="SSF69593">
    <property type="entry name" value="Glycerol-3-phosphate (1)-acyltransferase"/>
    <property type="match status" value="1"/>
</dbReference>
<evidence type="ECO:0000256" key="1">
    <source>
        <dbReference type="ARBA" id="ARBA00005189"/>
    </source>
</evidence>
<evidence type="ECO:0000256" key="3">
    <source>
        <dbReference type="ARBA" id="ARBA00022679"/>
    </source>
</evidence>
<dbReference type="PANTHER" id="PTHR10434:SF64">
    <property type="entry name" value="1-ACYL-SN-GLYCEROL-3-PHOSPHATE ACYLTRANSFERASE-RELATED"/>
    <property type="match status" value="1"/>
</dbReference>
<feature type="chain" id="PRO_5045907993" description="Phospholipid/glycerol acyltransferase domain-containing protein" evidence="8">
    <location>
        <begin position="24"/>
        <end position="260"/>
    </location>
</feature>
<comment type="caution">
    <text evidence="10">The sequence shown here is derived from an EMBL/GenBank/DDBJ whole genome shotgun (WGS) entry which is preliminary data.</text>
</comment>
<gene>
    <name evidence="10" type="ORF">TeGR_g4605</name>
</gene>
<feature type="transmembrane region" description="Helical" evidence="7">
    <location>
        <begin position="97"/>
        <end position="123"/>
    </location>
</feature>
<keyword evidence="3" id="KW-0808">Transferase</keyword>
<dbReference type="Pfam" id="PF01553">
    <property type="entry name" value="Acyltransferase"/>
    <property type="match status" value="1"/>
</dbReference>
<dbReference type="EMBL" id="BRYB01004346">
    <property type="protein sequence ID" value="GMI29601.1"/>
    <property type="molecule type" value="Genomic_DNA"/>
</dbReference>
<dbReference type="Proteomes" id="UP001165060">
    <property type="component" value="Unassembled WGS sequence"/>
</dbReference>
<evidence type="ECO:0000313" key="10">
    <source>
        <dbReference type="EMBL" id="GMI29601.1"/>
    </source>
</evidence>
<feature type="domain" description="Phospholipid/glycerol acyltransferase" evidence="9">
    <location>
        <begin position="177"/>
        <end position="260"/>
    </location>
</feature>
<evidence type="ECO:0000256" key="5">
    <source>
        <dbReference type="ARBA" id="ARBA00023315"/>
    </source>
</evidence>
<dbReference type="PANTHER" id="PTHR10434">
    <property type="entry name" value="1-ACYL-SN-GLYCEROL-3-PHOSPHATE ACYLTRANSFERASE"/>
    <property type="match status" value="1"/>
</dbReference>
<keyword evidence="8" id="KW-0732">Signal</keyword>